<evidence type="ECO:0000256" key="1">
    <source>
        <dbReference type="SAM" id="SignalP"/>
    </source>
</evidence>
<reference evidence="3" key="1">
    <citation type="submission" date="2022-10" db="EMBL/GenBank/DDBJ databases">
        <authorList>
            <person name="Koch H."/>
        </authorList>
    </citation>
    <scope>NUCLEOTIDE SEQUENCE</scope>
    <source>
        <strain evidence="3">DNF</strain>
    </source>
</reference>
<evidence type="ECO:0000313" key="3">
    <source>
        <dbReference type="EMBL" id="CAI4032624.1"/>
    </source>
</evidence>
<dbReference type="Pfam" id="PF03544">
    <property type="entry name" value="TonB_C"/>
    <property type="match status" value="1"/>
</dbReference>
<feature type="domain" description="TonB C-terminal" evidence="2">
    <location>
        <begin position="96"/>
        <end position="154"/>
    </location>
</feature>
<sequence>MGEKDLTLLAATIGKLVLCCVACVCLWPVAAVAATGAEATHETDHAEDMEVLELQEVHVHGLPLNKDQQLGPVPKLTPWPKIPPQLDGKVIDDWMKARFLVSKDATATVVVLEPCKHRELTQAGLQALNRWTFDPQMKGDEPVDGEITVRIHFRTQ</sequence>
<name>A0AA86N0W1_9BACT</name>
<keyword evidence="4" id="KW-1185">Reference proteome</keyword>
<dbReference type="KEGG" id="nti:DNFV4_03054"/>
<keyword evidence="1" id="KW-0732">Signal</keyword>
<accession>A0AA86N0W1</accession>
<organism evidence="3 4">
    <name type="scientific">Nitrospira tepida</name>
    <dbReference type="NCBI Taxonomy" id="2973512"/>
    <lineage>
        <taxon>Bacteria</taxon>
        <taxon>Pseudomonadati</taxon>
        <taxon>Nitrospirota</taxon>
        <taxon>Nitrospiria</taxon>
        <taxon>Nitrospirales</taxon>
        <taxon>Nitrospiraceae</taxon>
        <taxon>Nitrospira</taxon>
    </lineage>
</organism>
<dbReference type="GO" id="GO:0055085">
    <property type="term" value="P:transmembrane transport"/>
    <property type="evidence" value="ECO:0007669"/>
    <property type="project" value="InterPro"/>
</dbReference>
<dbReference type="Gene3D" id="3.30.1150.10">
    <property type="match status" value="1"/>
</dbReference>
<feature type="signal peptide" evidence="1">
    <location>
        <begin position="1"/>
        <end position="33"/>
    </location>
</feature>
<dbReference type="EMBL" id="OX365700">
    <property type="protein sequence ID" value="CAI4032624.1"/>
    <property type="molecule type" value="Genomic_DNA"/>
</dbReference>
<feature type="chain" id="PRO_5041678110" evidence="1">
    <location>
        <begin position="34"/>
        <end position="156"/>
    </location>
</feature>
<dbReference type="InterPro" id="IPR037682">
    <property type="entry name" value="TonB_C"/>
</dbReference>
<dbReference type="AlphaFoldDB" id="A0AA86N0W1"/>
<dbReference type="Proteomes" id="UP001179121">
    <property type="component" value="Chromosome"/>
</dbReference>
<gene>
    <name evidence="3" type="ORF">DNFV4_03054</name>
</gene>
<evidence type="ECO:0000313" key="4">
    <source>
        <dbReference type="Proteomes" id="UP001179121"/>
    </source>
</evidence>
<dbReference type="RefSeq" id="WP_289269345.1">
    <property type="nucleotide sequence ID" value="NZ_OX365700.1"/>
</dbReference>
<proteinExistence type="predicted"/>
<protein>
    <submittedName>
        <fullName evidence="3">TonB_C domain-containing protein</fullName>
    </submittedName>
</protein>
<evidence type="ECO:0000259" key="2">
    <source>
        <dbReference type="Pfam" id="PF03544"/>
    </source>
</evidence>
<dbReference type="SUPFAM" id="SSF74653">
    <property type="entry name" value="TolA/TonB C-terminal domain"/>
    <property type="match status" value="1"/>
</dbReference>